<proteinExistence type="predicted"/>
<dbReference type="Proteomes" id="UP000185093">
    <property type="component" value="Unassembled WGS sequence"/>
</dbReference>
<keyword evidence="3" id="KW-1185">Reference proteome</keyword>
<accession>A0ABY1JCR1</accession>
<comment type="caution">
    <text evidence="2">The sequence shown here is derived from an EMBL/GenBank/DDBJ whole genome shotgun (WGS) entry which is preliminary data.</text>
</comment>
<keyword evidence="1" id="KW-0812">Transmembrane</keyword>
<dbReference type="RefSeq" id="WP_074199425.1">
    <property type="nucleotide sequence ID" value="NZ_FSQZ01000001.1"/>
</dbReference>
<gene>
    <name evidence="2" type="ORF">SAMN05444368_0923</name>
</gene>
<protein>
    <submittedName>
        <fullName evidence="2">Uncharacterized protein</fullName>
    </submittedName>
</protein>
<evidence type="ECO:0000313" key="2">
    <source>
        <dbReference type="EMBL" id="SIN66501.1"/>
    </source>
</evidence>
<evidence type="ECO:0000256" key="1">
    <source>
        <dbReference type="SAM" id="Phobius"/>
    </source>
</evidence>
<keyword evidence="1" id="KW-0472">Membrane</keyword>
<feature type="transmembrane region" description="Helical" evidence="1">
    <location>
        <begin position="336"/>
        <end position="354"/>
    </location>
</feature>
<evidence type="ECO:0000313" key="3">
    <source>
        <dbReference type="Proteomes" id="UP000185093"/>
    </source>
</evidence>
<keyword evidence="1" id="KW-1133">Transmembrane helix</keyword>
<organism evidence="2 3">
    <name type="scientific">Acetomicrobium flavidum</name>
    <dbReference type="NCBI Taxonomy" id="49896"/>
    <lineage>
        <taxon>Bacteria</taxon>
        <taxon>Thermotogati</taxon>
        <taxon>Synergistota</taxon>
        <taxon>Synergistia</taxon>
        <taxon>Synergistales</taxon>
        <taxon>Acetomicrobiaceae</taxon>
        <taxon>Acetomicrobium</taxon>
    </lineage>
</organism>
<reference evidence="2 3" key="1">
    <citation type="submission" date="2016-11" db="EMBL/GenBank/DDBJ databases">
        <authorList>
            <person name="Varghese N."/>
            <person name="Submissions S."/>
        </authorList>
    </citation>
    <scope>NUCLEOTIDE SEQUENCE [LARGE SCALE GENOMIC DNA]</scope>
    <source>
        <strain evidence="2 3">DSM 20664</strain>
    </source>
</reference>
<name>A0ABY1JCR1_9BACT</name>
<sequence>MSEWYTKGLLAYMLGLSEDEVDRLMKKYIDEGGKEDPRALFAYLMRESREYIVMWAIMSYSDQISLLQVAIIGPDGNIVWTSQAALPYAAESISSSGWPTISNILTKGTSPLPESVNDVEFIAAQHVNQQLRKIWPDIAGDAYGEFLRKEESDLSDNDEECLSRERLMEFERRFREATGRTLPIVAFKFVKLSLPDLREKSVNLISLDNAITRYLTQLMRKEEDSSTAERESMDLMGSTDDVTPLVEVDPFVDPVDGVPLSELHPGDVIYVIRDEVEVPATIYMLRLLKDGQYEAHGTIKEADEPESKESYFRFISPGDIKVKVHEMHKQRGPSRALVVALLIVIFIFAAILFLPF</sequence>
<dbReference type="EMBL" id="FSQZ01000001">
    <property type="protein sequence ID" value="SIN66501.1"/>
    <property type="molecule type" value="Genomic_DNA"/>
</dbReference>